<accession>A0A9Q1BY51</accession>
<dbReference type="SMART" id="SM01411">
    <property type="entry name" value="Ephrin_rec_like"/>
    <property type="match status" value="19"/>
</dbReference>
<keyword evidence="3" id="KW-1185">Reference proteome</keyword>
<reference evidence="2" key="1">
    <citation type="submission" date="2021-10" db="EMBL/GenBank/DDBJ databases">
        <title>Tropical sea cucumber genome reveals ecological adaptation and Cuvierian tubules defense mechanism.</title>
        <authorList>
            <person name="Chen T."/>
        </authorList>
    </citation>
    <scope>NUCLEOTIDE SEQUENCE</scope>
    <source>
        <strain evidence="2">Nanhai2018</strain>
        <tissue evidence="2">Muscle</tissue>
    </source>
</reference>
<comment type="caution">
    <text evidence="2">The sequence shown here is derived from an EMBL/GenBank/DDBJ whole genome shotgun (WGS) entry which is preliminary data.</text>
</comment>
<proteinExistence type="predicted"/>
<dbReference type="SUPFAM" id="SSF57184">
    <property type="entry name" value="Growth factor receptor domain"/>
    <property type="match status" value="6"/>
</dbReference>
<dbReference type="EMBL" id="JAIZAY010000010">
    <property type="protein sequence ID" value="KAJ8035012.1"/>
    <property type="molecule type" value="Genomic_DNA"/>
</dbReference>
<dbReference type="PANTHER" id="PTHR46104">
    <property type="entry name" value="GENE 9195-RELATED-RELATED"/>
    <property type="match status" value="1"/>
</dbReference>
<evidence type="ECO:0000313" key="3">
    <source>
        <dbReference type="Proteomes" id="UP001152320"/>
    </source>
</evidence>
<dbReference type="Gene3D" id="2.10.50.10">
    <property type="entry name" value="Tumor Necrosis Factor Receptor, subunit A, domain 2"/>
    <property type="match status" value="7"/>
</dbReference>
<gene>
    <name evidence="2" type="ORF">HOLleu_22086</name>
</gene>
<feature type="chain" id="PRO_5040125111" evidence="1">
    <location>
        <begin position="17"/>
        <end position="1398"/>
    </location>
</feature>
<protein>
    <submittedName>
        <fullName evidence="2">Uncharacterized protein</fullName>
    </submittedName>
</protein>
<organism evidence="2 3">
    <name type="scientific">Holothuria leucospilota</name>
    <name type="common">Black long sea cucumber</name>
    <name type="synonym">Mertensiothuria leucospilota</name>
    <dbReference type="NCBI Taxonomy" id="206669"/>
    <lineage>
        <taxon>Eukaryota</taxon>
        <taxon>Metazoa</taxon>
        <taxon>Echinodermata</taxon>
        <taxon>Eleutherozoa</taxon>
        <taxon>Echinozoa</taxon>
        <taxon>Holothuroidea</taxon>
        <taxon>Aspidochirotacea</taxon>
        <taxon>Aspidochirotida</taxon>
        <taxon>Holothuriidae</taxon>
        <taxon>Holothuria</taxon>
    </lineage>
</organism>
<dbReference type="OrthoDB" id="439917at2759"/>
<sequence>MTFLILFLGDQSACTPCPPGYYCPDADAYPVICPAGFYSNQSSTDCLECDPGFACEEGSTSRNPTFGICPQGYYCEDGQTALACPAGTYGNRTGATSESEGCGDCPPGYFCPQVPVAGTPGVDFICPRGYYCPVGTEYGTQYGCDGGTYGMDLGLTQQSDCLNCPEGYYCPLGSSIPRICPRGHYCPEKTQDYTAFPCPDGTFTEVQGATAVEYCQTCPAGYYCPSGTDTPQPCPTGTFNPSVGQNDVVDCTACTAGMACTQVALVEPDTHCYPGYVCPQGSDSPNDTANACPAGTYTDYHNLTATFQCDTCPEQYACLLGTGGQQKPPEPCAQGHYCPAGTQYPAQYPCPAGTWTNLTNLAAADECYVCPRGYYCLVGSTEPTGLCATGHYCPAGTEYDTQYPCHAGSYSNEEGNIRWEQCVDCTEGNYCPEGSSLPTPCPAGTYRDEEEGQSVSDCFTCTAGYFCNNTGNTDPAPCTKGLYSASGAAECTTCEAGYYCDSETTSQDDMYNYKICPAGMTCGYGRVAAPDLESDYCITGHYCLSGDQDPFPRPCPNGTYSDEIGLVQQSQCQSCPPGQYCSPPGLSAPAGDCPGGHYCPEGTGDAYENPCPVGFYLNASAGESSQGCTPCISGYYCDEEGLAWPKDCPQGYFCVSGSTFPQPCPAGTYGNSTGLRRSEDCSPCPGGKYCEGFANTEYTDLCDPGFYCIEKAYTSAPADGVTGGLCPPGGYCPAGSAWPANCPLGTYSNSSGSKTADDCIACDPGYYCAGDNNPEPTGPCKGGYYCTGGSGTPIQHPTPAGHFTKDGAFKPEPCERGTYQTATESSYCLGCPQGSYCNDTGTSTPLPCIPGSYCPPNTTVPYPCPRGTFRLEASAQEMSQCDPCTPGSYCASLGLSEPSGLCAAGHYCLSGANTSHPTDDDTGGLCPPGYYCLEGTPDPYHTPCQNGTYGNWTGSASEDDCADCPPGQVCSGEALTEPNGLCAPGYYCSGKAKSKYPTDGVTGNICPVGFYCPEGSPAPKRCEGGYYTNITGQASCFDCPPSYYCPDGERLLACPRGHYCPQNTGGNESIPCPRGTYNPDLGLASEDQCLPCAPGKYCTALGASSFDAVNASAGPCDPGYYCVSGVNISNPTEETTSGIGGPCPAGFYCPLGTHTPQPCLNGTYSDRTHLESVDECDLCDPGFYCGTYNLTEPQGPCDPGFYCTYGSSYPNPTADTGTGGPCPEATYCPGGNSVPLPCPDGTYNPISQQPECFECPEGYYCPSGISDFAPYRCPAGFYCPNGTTHAYEYPCPKGTYRASTRGASVDDCTLCDPGKYCAYEGNTTYTGDCAPGYFCIQGAWTDMPSDFDNYTSGDCLCPSTSTGGICQPGYFCPEGSWEPTPCTEGDYCDVQGTIYLFE</sequence>
<evidence type="ECO:0000313" key="2">
    <source>
        <dbReference type="EMBL" id="KAJ8035012.1"/>
    </source>
</evidence>
<keyword evidence="1" id="KW-0732">Signal</keyword>
<feature type="signal peptide" evidence="1">
    <location>
        <begin position="1"/>
        <end position="16"/>
    </location>
</feature>
<evidence type="ECO:0000256" key="1">
    <source>
        <dbReference type="SAM" id="SignalP"/>
    </source>
</evidence>
<dbReference type="InterPro" id="IPR009030">
    <property type="entry name" value="Growth_fac_rcpt_cys_sf"/>
</dbReference>
<dbReference type="PANTHER" id="PTHR46104:SF1">
    <property type="entry name" value="GENE 9195-RELATED"/>
    <property type="match status" value="1"/>
</dbReference>
<dbReference type="Proteomes" id="UP001152320">
    <property type="component" value="Chromosome 10"/>
</dbReference>
<name>A0A9Q1BY51_HOLLE</name>